<feature type="region of interest" description="Disordered" evidence="1">
    <location>
        <begin position="82"/>
        <end position="102"/>
    </location>
</feature>
<sequence length="150" mass="15810">MDDSEKPVSSAEVEIKTSGDEGKENAAEENVGSGQILETGPPSLDSVLDPVVEKLAQAAEFLDPSSIAQFEKELVEKLVHVSESSSIPLPTSDEKVGESTEPVVAGEAGLDENPRSAHTQPFVAVAAGSQASWMNCCGLLDVFRPSEQRS</sequence>
<organism evidence="2 3">
    <name type="scientific">Castilleja foliolosa</name>
    <dbReference type="NCBI Taxonomy" id="1961234"/>
    <lineage>
        <taxon>Eukaryota</taxon>
        <taxon>Viridiplantae</taxon>
        <taxon>Streptophyta</taxon>
        <taxon>Embryophyta</taxon>
        <taxon>Tracheophyta</taxon>
        <taxon>Spermatophyta</taxon>
        <taxon>Magnoliopsida</taxon>
        <taxon>eudicotyledons</taxon>
        <taxon>Gunneridae</taxon>
        <taxon>Pentapetalae</taxon>
        <taxon>asterids</taxon>
        <taxon>lamiids</taxon>
        <taxon>Lamiales</taxon>
        <taxon>Orobanchaceae</taxon>
        <taxon>Pedicularideae</taxon>
        <taxon>Castillejinae</taxon>
        <taxon>Castilleja</taxon>
    </lineage>
</organism>
<evidence type="ECO:0000313" key="3">
    <source>
        <dbReference type="Proteomes" id="UP001632038"/>
    </source>
</evidence>
<dbReference type="EMBL" id="JAVIJP010000005">
    <property type="protein sequence ID" value="KAL3652457.1"/>
    <property type="molecule type" value="Genomic_DNA"/>
</dbReference>
<feature type="compositionally biased region" description="Basic and acidic residues" evidence="1">
    <location>
        <begin position="13"/>
        <end position="26"/>
    </location>
</feature>
<name>A0ABD3EDP4_9LAMI</name>
<keyword evidence="3" id="KW-1185">Reference proteome</keyword>
<protein>
    <submittedName>
        <fullName evidence="2">Uncharacterized protein</fullName>
    </submittedName>
</protein>
<evidence type="ECO:0000256" key="1">
    <source>
        <dbReference type="SAM" id="MobiDB-lite"/>
    </source>
</evidence>
<feature type="region of interest" description="Disordered" evidence="1">
    <location>
        <begin position="1"/>
        <end position="45"/>
    </location>
</feature>
<comment type="caution">
    <text evidence="2">The sequence shown here is derived from an EMBL/GenBank/DDBJ whole genome shotgun (WGS) entry which is preliminary data.</text>
</comment>
<gene>
    <name evidence="2" type="ORF">CASFOL_002138</name>
</gene>
<accession>A0ABD3EDP4</accession>
<dbReference type="Proteomes" id="UP001632038">
    <property type="component" value="Unassembled WGS sequence"/>
</dbReference>
<dbReference type="AlphaFoldDB" id="A0ABD3EDP4"/>
<evidence type="ECO:0000313" key="2">
    <source>
        <dbReference type="EMBL" id="KAL3652457.1"/>
    </source>
</evidence>
<proteinExistence type="predicted"/>
<reference evidence="3" key="1">
    <citation type="journal article" date="2024" name="IScience">
        <title>Strigolactones Initiate the Formation of Haustorium-like Structures in Castilleja.</title>
        <authorList>
            <person name="Buerger M."/>
            <person name="Peterson D."/>
            <person name="Chory J."/>
        </authorList>
    </citation>
    <scope>NUCLEOTIDE SEQUENCE [LARGE SCALE GENOMIC DNA]</scope>
</reference>